<gene>
    <name evidence="1" type="ORF">GDO54_010355</name>
</gene>
<sequence>MFSRLTPYGAMLWGNNSGTNHIYFYLHHIKSMGPEEKQNIGHQPPPIILWKTDELWRRGMSLLEEKTTADIWLLGSVASIGSISIRSS</sequence>
<reference evidence="1" key="1">
    <citation type="thesis" date="2020" institute="ProQuest LLC" country="789 East Eisenhower Parkway, Ann Arbor, MI, USA">
        <title>Comparative Genomics and Chromosome Evolution.</title>
        <authorList>
            <person name="Mudd A.B."/>
        </authorList>
    </citation>
    <scope>NUCLEOTIDE SEQUENCE</scope>
    <source>
        <strain evidence="1">1538</strain>
        <tissue evidence="1">Blood</tissue>
    </source>
</reference>
<organism evidence="1 2">
    <name type="scientific">Pyxicephalus adspersus</name>
    <name type="common">African bullfrog</name>
    <dbReference type="NCBI Taxonomy" id="30357"/>
    <lineage>
        <taxon>Eukaryota</taxon>
        <taxon>Metazoa</taxon>
        <taxon>Chordata</taxon>
        <taxon>Craniata</taxon>
        <taxon>Vertebrata</taxon>
        <taxon>Euteleostomi</taxon>
        <taxon>Amphibia</taxon>
        <taxon>Batrachia</taxon>
        <taxon>Anura</taxon>
        <taxon>Neobatrachia</taxon>
        <taxon>Ranoidea</taxon>
        <taxon>Pyxicephalidae</taxon>
        <taxon>Pyxicephalinae</taxon>
        <taxon>Pyxicephalus</taxon>
    </lineage>
</organism>
<dbReference type="AlphaFoldDB" id="A0AAV3AHJ6"/>
<dbReference type="Proteomes" id="UP001181693">
    <property type="component" value="Unassembled WGS sequence"/>
</dbReference>
<evidence type="ECO:0000313" key="1">
    <source>
        <dbReference type="EMBL" id="DBA26052.1"/>
    </source>
</evidence>
<proteinExistence type="predicted"/>
<protein>
    <submittedName>
        <fullName evidence="1">Uncharacterized protein</fullName>
    </submittedName>
</protein>
<accession>A0AAV3AHJ6</accession>
<evidence type="ECO:0000313" key="2">
    <source>
        <dbReference type="Proteomes" id="UP001181693"/>
    </source>
</evidence>
<keyword evidence="2" id="KW-1185">Reference proteome</keyword>
<dbReference type="EMBL" id="DYDO01000004">
    <property type="protein sequence ID" value="DBA26052.1"/>
    <property type="molecule type" value="Genomic_DNA"/>
</dbReference>
<name>A0AAV3AHJ6_PYXAD</name>
<comment type="caution">
    <text evidence="1">The sequence shown here is derived from an EMBL/GenBank/DDBJ whole genome shotgun (WGS) entry which is preliminary data.</text>
</comment>